<dbReference type="GO" id="GO:0006260">
    <property type="term" value="P:DNA replication"/>
    <property type="evidence" value="ECO:0007669"/>
    <property type="project" value="TreeGrafter"/>
</dbReference>
<dbReference type="SUPFAM" id="SSF56349">
    <property type="entry name" value="DNA breaking-rejoining enzymes"/>
    <property type="match status" value="1"/>
</dbReference>
<dbReference type="InterPro" id="IPR014727">
    <property type="entry name" value="TopoI_cat_a/b-sub_euk"/>
</dbReference>
<dbReference type="Gene3D" id="1.10.132.10">
    <property type="match status" value="1"/>
</dbReference>
<feature type="region of interest" description="Disordered" evidence="9">
    <location>
        <begin position="645"/>
        <end position="674"/>
    </location>
</feature>
<dbReference type="PRINTS" id="PR00416">
    <property type="entry name" value="EUTPISMRASEI"/>
</dbReference>
<dbReference type="EC" id="5.6.2.1" evidence="3"/>
<dbReference type="GO" id="GO:0005694">
    <property type="term" value="C:chromosome"/>
    <property type="evidence" value="ECO:0007669"/>
    <property type="project" value="InterPro"/>
</dbReference>
<dbReference type="GO" id="GO:0003917">
    <property type="term" value="F:DNA topoisomerase type I (single strand cut, ATP-independent) activity"/>
    <property type="evidence" value="ECO:0007669"/>
    <property type="project" value="UniProtKB-EC"/>
</dbReference>
<evidence type="ECO:0000256" key="6">
    <source>
        <dbReference type="ARBA" id="ARBA00023125"/>
    </source>
</evidence>
<reference evidence="13 14" key="1">
    <citation type="submission" date="2016-05" db="EMBL/GenBank/DDBJ databases">
        <authorList>
            <person name="Naeem Raeece"/>
        </authorList>
    </citation>
    <scope>NUCLEOTIDE SEQUENCE [LARGE SCALE GENOMIC DNA]</scope>
</reference>
<dbReference type="Gene3D" id="2.170.11.10">
    <property type="entry name" value="DNA Topoisomerase I, domain 2"/>
    <property type="match status" value="1"/>
</dbReference>
<evidence type="ECO:0000256" key="9">
    <source>
        <dbReference type="SAM" id="MobiDB-lite"/>
    </source>
</evidence>
<dbReference type="PANTHER" id="PTHR10290:SF3">
    <property type="entry name" value="DNA TOPOISOMERASE 1"/>
    <property type="match status" value="1"/>
</dbReference>
<dbReference type="EMBL" id="FLQU01000366">
    <property type="protein sequence ID" value="SBS84560.1"/>
    <property type="molecule type" value="Genomic_DNA"/>
</dbReference>
<dbReference type="InterPro" id="IPR013030">
    <property type="entry name" value="DNA_topo_DNA_db_N_dom2"/>
</dbReference>
<evidence type="ECO:0000256" key="1">
    <source>
        <dbReference type="ARBA" id="ARBA00000213"/>
    </source>
</evidence>
<evidence type="ECO:0000313" key="14">
    <source>
        <dbReference type="Proteomes" id="UP000078560"/>
    </source>
</evidence>
<sequence>METKENRCNYSSTSDDDILIEHIKKKKTCYIKPSENTQVSGNKNDVCIPETEEPKDNNTNIKKEKGTVIRNAKIKGNLKEKDNNEKHLNECKMIKKSNIPQPGYETNKNSNFSNNGNEKNKAAEKIKRVVKGKNGAPEKRAIVKNEKSEPRKVEKKAISKIKKDTNKKPKKLIKKSEENFEPINRWWEKIDDQTDKQWQYLEHRGIIFSPPYVPHNIPIFYKSVKVELNVKAEELATYWCSVIGSDYCTKEKFILNFFKTFITNLEKDNIIRKENENKLKKGDISNFNFIDFMPIKEHLVKQREEKLNRSKEEKEEEKKIRMEKELPYTYALVDWIREKVSSNKAEPPGLFRGRGEHPKQGLLKKRIFPEDVVINISKDAPVPRLYDDMCGHNWGDTYHDNNVTWLAYYKDSINDQLKYTFLSAQSKFKGYKDFLKYENARKLKSCVHKIREDYKNKMKSKNIINKQLGTAVYLIDFLALRVGGEKDIDEEADTVGCCSLRVEHVNFAHDVPIKNEDENANRLNKGLLPKNLDDISEDECFITLDFLGKDSIRYFNTVKIDKQAYINMIIFCKNKSRDEGVFDQINCSKLNDYLKEIMPTLSAKVFRTYNASITLDQQLKRIKEIHGKSEDSVYACSIDMRKRKKRKTENVTSSTSILSDDSDSQQKEKCKNEEVGGYAEDVKAMKEVGGTGKNEQNDSTVENYPLKKNGEDDKNSPIEVDVSNVNDLINFFNNANREVAILCNHQRSVPKQHDTTMSKIKKQIEIFSEDIKEYKKYLQYLKKGDKDQKFTFVSKVVALDGTLRPNKVKENMKEESCKKKLITLIKKVEMLQKQMKVRDDNKTIALGTSKINYMDPRITVAFCKRFEIPIEKIFNRSLRLKFPWAIFDCIMVLHKNCTSIVGVSTLFEVPHKLLRAYVYKRKSLSFQTLPKTGNNLK</sequence>
<dbReference type="InterPro" id="IPR013499">
    <property type="entry name" value="TopoI_euk"/>
</dbReference>
<dbReference type="SMART" id="SM00435">
    <property type="entry name" value="TOPEUc"/>
    <property type="match status" value="1"/>
</dbReference>
<keyword evidence="6" id="KW-0238">DNA-binding</keyword>
<accession>A0A1A8VXX7</accession>
<keyword evidence="7 11" id="KW-0413">Isomerase</keyword>
<evidence type="ECO:0000313" key="13">
    <source>
        <dbReference type="Proteomes" id="UP000078546"/>
    </source>
</evidence>
<dbReference type="EMBL" id="FLQV01000457">
    <property type="protein sequence ID" value="SBS92986.1"/>
    <property type="molecule type" value="Genomic_DNA"/>
</dbReference>
<dbReference type="InterPro" id="IPR025834">
    <property type="entry name" value="TopoI_C_dom"/>
</dbReference>
<dbReference type="Pfam" id="PF14370">
    <property type="entry name" value="Topo_C_assoc"/>
    <property type="match status" value="1"/>
</dbReference>
<dbReference type="InterPro" id="IPR018521">
    <property type="entry name" value="TopoIB_AS"/>
</dbReference>
<dbReference type="InterPro" id="IPR051062">
    <property type="entry name" value="Topoisomerase_IB"/>
</dbReference>
<evidence type="ECO:0000313" key="11">
    <source>
        <dbReference type="EMBL" id="SBS84560.1"/>
    </source>
</evidence>
<dbReference type="Gene3D" id="3.90.15.10">
    <property type="entry name" value="Topoisomerase I, Chain A, domain 3"/>
    <property type="match status" value="1"/>
</dbReference>
<feature type="compositionally biased region" description="Polar residues" evidence="9">
    <location>
        <begin position="693"/>
        <end position="702"/>
    </location>
</feature>
<feature type="domain" description="DNA topoisomerase I eukaryotic-type" evidence="10">
    <location>
        <begin position="350"/>
        <end position="867"/>
    </location>
</feature>
<dbReference type="PANTHER" id="PTHR10290">
    <property type="entry name" value="DNA TOPOISOMERASE I"/>
    <property type="match status" value="1"/>
</dbReference>
<dbReference type="InterPro" id="IPR008336">
    <property type="entry name" value="TopoI_DNA-bd_euk"/>
</dbReference>
<evidence type="ECO:0000256" key="5">
    <source>
        <dbReference type="ARBA" id="ARBA00023029"/>
    </source>
</evidence>
<feature type="region of interest" description="Disordered" evidence="9">
    <location>
        <begin position="98"/>
        <end position="120"/>
    </location>
</feature>
<dbReference type="PROSITE" id="PS00176">
    <property type="entry name" value="TOPO_IB_1"/>
    <property type="match status" value="1"/>
</dbReference>
<feature type="region of interest" description="Disordered" evidence="9">
    <location>
        <begin position="689"/>
        <end position="718"/>
    </location>
</feature>
<evidence type="ECO:0000256" key="3">
    <source>
        <dbReference type="ARBA" id="ARBA00012891"/>
    </source>
</evidence>
<reference evidence="11" key="2">
    <citation type="submission" date="2016-05" db="EMBL/GenBank/DDBJ databases">
        <authorList>
            <person name="Lavstsen T."/>
            <person name="Jespersen J.S."/>
        </authorList>
    </citation>
    <scope>NUCLEOTIDE SEQUENCE [LARGE SCALE GENOMIC DNA]</scope>
</reference>
<dbReference type="Proteomes" id="UP000078546">
    <property type="component" value="Unassembled WGS sequence"/>
</dbReference>
<comment type="catalytic activity">
    <reaction evidence="1">
        <text>ATP-independent breakage of single-stranded DNA, followed by passage and rejoining.</text>
        <dbReference type="EC" id="5.6.2.1"/>
    </reaction>
</comment>
<evidence type="ECO:0000313" key="12">
    <source>
        <dbReference type="EMBL" id="SBS92986.1"/>
    </source>
</evidence>
<dbReference type="Gene3D" id="1.10.10.41">
    <property type="entry name" value="Yeast DNA topoisomerase - domain 1"/>
    <property type="match status" value="1"/>
</dbReference>
<evidence type="ECO:0000256" key="7">
    <source>
        <dbReference type="ARBA" id="ARBA00023235"/>
    </source>
</evidence>
<dbReference type="InterPro" id="IPR013034">
    <property type="entry name" value="DNA_topo_DNA_db_N_dom1"/>
</dbReference>
<protein>
    <recommendedName>
        <fullName evidence="4">DNA topoisomerase 1</fullName>
        <ecNumber evidence="3">5.6.2.1</ecNumber>
    </recommendedName>
    <alternativeName>
        <fullName evidence="8">DNA topoisomerase I</fullName>
    </alternativeName>
</protein>
<dbReference type="GO" id="GO:0007059">
    <property type="term" value="P:chromosome segregation"/>
    <property type="evidence" value="ECO:0007669"/>
    <property type="project" value="TreeGrafter"/>
</dbReference>
<evidence type="ECO:0000256" key="8">
    <source>
        <dbReference type="ARBA" id="ARBA00033297"/>
    </source>
</evidence>
<dbReference type="InterPro" id="IPR036202">
    <property type="entry name" value="TopoI_DNA-bd_euk_N_sf"/>
</dbReference>
<dbReference type="InterPro" id="IPR013500">
    <property type="entry name" value="TopoI_cat_euk"/>
</dbReference>
<dbReference type="InterPro" id="IPR011010">
    <property type="entry name" value="DNA_brk_join_enz"/>
</dbReference>
<feature type="region of interest" description="Disordered" evidence="9">
    <location>
        <begin position="35"/>
        <end position="60"/>
    </location>
</feature>
<dbReference type="Proteomes" id="UP000078560">
    <property type="component" value="Unassembled WGS sequence"/>
</dbReference>
<feature type="compositionally biased region" description="Basic and acidic residues" evidence="9">
    <location>
        <begin position="664"/>
        <end position="674"/>
    </location>
</feature>
<dbReference type="AlphaFoldDB" id="A0A1A8VXX7"/>
<dbReference type="InterPro" id="IPR001631">
    <property type="entry name" value="TopoI"/>
</dbReference>
<feature type="compositionally biased region" description="Low complexity" evidence="9">
    <location>
        <begin position="107"/>
        <end position="117"/>
    </location>
</feature>
<dbReference type="GO" id="GO:0003677">
    <property type="term" value="F:DNA binding"/>
    <property type="evidence" value="ECO:0007669"/>
    <property type="project" value="UniProtKB-KW"/>
</dbReference>
<evidence type="ECO:0000256" key="4">
    <source>
        <dbReference type="ARBA" id="ARBA00019632"/>
    </source>
</evidence>
<dbReference type="InterPro" id="IPR014711">
    <property type="entry name" value="TopoI_cat_a-hlx-sub_euk"/>
</dbReference>
<name>A0A1A8VXX7_PLAOA</name>
<gene>
    <name evidence="12" type="ORF">POVCU1_024470</name>
    <name evidence="11" type="ORF">POVCU2_0026710</name>
</gene>
<keyword evidence="5" id="KW-0799">Topoisomerase</keyword>
<dbReference type="Pfam" id="PF02919">
    <property type="entry name" value="Topoisom_I_N"/>
    <property type="match status" value="1"/>
</dbReference>
<organism evidence="11 14">
    <name type="scientific">Plasmodium ovale curtisi</name>
    <dbReference type="NCBI Taxonomy" id="864141"/>
    <lineage>
        <taxon>Eukaryota</taxon>
        <taxon>Sar</taxon>
        <taxon>Alveolata</taxon>
        <taxon>Apicomplexa</taxon>
        <taxon>Aconoidasida</taxon>
        <taxon>Haemosporida</taxon>
        <taxon>Plasmodiidae</taxon>
        <taxon>Plasmodium</taxon>
        <taxon>Plasmodium (Plasmodium)</taxon>
    </lineage>
</organism>
<evidence type="ECO:0000259" key="10">
    <source>
        <dbReference type="SMART" id="SM00435"/>
    </source>
</evidence>
<proteinExistence type="inferred from homology"/>
<evidence type="ECO:0000256" key="2">
    <source>
        <dbReference type="ARBA" id="ARBA00006645"/>
    </source>
</evidence>
<dbReference type="GO" id="GO:0005730">
    <property type="term" value="C:nucleolus"/>
    <property type="evidence" value="ECO:0007669"/>
    <property type="project" value="TreeGrafter"/>
</dbReference>
<comment type="similarity">
    <text evidence="2">Belongs to the type IB topoisomerase family.</text>
</comment>
<dbReference type="GO" id="GO:0006265">
    <property type="term" value="P:DNA topological change"/>
    <property type="evidence" value="ECO:0007669"/>
    <property type="project" value="InterPro"/>
</dbReference>
<dbReference type="SUPFAM" id="SSF56741">
    <property type="entry name" value="Eukaryotic DNA topoisomerase I, N-terminal DNA-binding fragment"/>
    <property type="match status" value="1"/>
</dbReference>
<dbReference type="Pfam" id="PF01028">
    <property type="entry name" value="Topoisom_I"/>
    <property type="match status" value="2"/>
</dbReference>